<reference evidence="3 4" key="1">
    <citation type="journal article" date="2019" name="Nat. Ecol. Evol.">
        <title>Megaphylogeny resolves global patterns of mushroom evolution.</title>
        <authorList>
            <person name="Varga T."/>
            <person name="Krizsan K."/>
            <person name="Foldi C."/>
            <person name="Dima B."/>
            <person name="Sanchez-Garcia M."/>
            <person name="Sanchez-Ramirez S."/>
            <person name="Szollosi G.J."/>
            <person name="Szarkandi J.G."/>
            <person name="Papp V."/>
            <person name="Albert L."/>
            <person name="Andreopoulos W."/>
            <person name="Angelini C."/>
            <person name="Antonin V."/>
            <person name="Barry K.W."/>
            <person name="Bougher N.L."/>
            <person name="Buchanan P."/>
            <person name="Buyck B."/>
            <person name="Bense V."/>
            <person name="Catcheside P."/>
            <person name="Chovatia M."/>
            <person name="Cooper J."/>
            <person name="Damon W."/>
            <person name="Desjardin D."/>
            <person name="Finy P."/>
            <person name="Geml J."/>
            <person name="Haridas S."/>
            <person name="Hughes K."/>
            <person name="Justo A."/>
            <person name="Karasinski D."/>
            <person name="Kautmanova I."/>
            <person name="Kiss B."/>
            <person name="Kocsube S."/>
            <person name="Kotiranta H."/>
            <person name="LaButti K.M."/>
            <person name="Lechner B.E."/>
            <person name="Liimatainen K."/>
            <person name="Lipzen A."/>
            <person name="Lukacs Z."/>
            <person name="Mihaltcheva S."/>
            <person name="Morgado L.N."/>
            <person name="Niskanen T."/>
            <person name="Noordeloos M.E."/>
            <person name="Ohm R.A."/>
            <person name="Ortiz-Santana B."/>
            <person name="Ovrebo C."/>
            <person name="Racz N."/>
            <person name="Riley R."/>
            <person name="Savchenko A."/>
            <person name="Shiryaev A."/>
            <person name="Soop K."/>
            <person name="Spirin V."/>
            <person name="Szebenyi C."/>
            <person name="Tomsovsky M."/>
            <person name="Tulloss R.E."/>
            <person name="Uehling J."/>
            <person name="Grigoriev I.V."/>
            <person name="Vagvolgyi C."/>
            <person name="Papp T."/>
            <person name="Martin F.M."/>
            <person name="Miettinen O."/>
            <person name="Hibbett D.S."/>
            <person name="Nagy L.G."/>
        </authorList>
    </citation>
    <scope>NUCLEOTIDE SEQUENCE [LARGE SCALE GENOMIC DNA]</scope>
    <source>
        <strain evidence="3 4">CBS 962.96</strain>
    </source>
</reference>
<organism evidence="3 4">
    <name type="scientific">Dendrothele bispora (strain CBS 962.96)</name>
    <dbReference type="NCBI Taxonomy" id="1314807"/>
    <lineage>
        <taxon>Eukaryota</taxon>
        <taxon>Fungi</taxon>
        <taxon>Dikarya</taxon>
        <taxon>Basidiomycota</taxon>
        <taxon>Agaricomycotina</taxon>
        <taxon>Agaricomycetes</taxon>
        <taxon>Agaricomycetidae</taxon>
        <taxon>Agaricales</taxon>
        <taxon>Agaricales incertae sedis</taxon>
        <taxon>Dendrothele</taxon>
    </lineage>
</organism>
<evidence type="ECO:0000256" key="1">
    <source>
        <dbReference type="SAM" id="MobiDB-lite"/>
    </source>
</evidence>
<evidence type="ECO:0000256" key="2">
    <source>
        <dbReference type="SAM" id="Phobius"/>
    </source>
</evidence>
<keyword evidence="4" id="KW-1185">Reference proteome</keyword>
<keyword evidence="2" id="KW-1133">Transmembrane helix</keyword>
<evidence type="ECO:0000313" key="3">
    <source>
        <dbReference type="EMBL" id="THU78540.1"/>
    </source>
</evidence>
<evidence type="ECO:0000313" key="4">
    <source>
        <dbReference type="Proteomes" id="UP000297245"/>
    </source>
</evidence>
<feature type="region of interest" description="Disordered" evidence="1">
    <location>
        <begin position="1"/>
        <end position="21"/>
    </location>
</feature>
<dbReference type="Proteomes" id="UP000297245">
    <property type="component" value="Unassembled WGS sequence"/>
</dbReference>
<accession>A0A4S8KS65</accession>
<gene>
    <name evidence="3" type="ORF">K435DRAFT_887399</name>
</gene>
<proteinExistence type="predicted"/>
<dbReference type="EMBL" id="ML180175">
    <property type="protein sequence ID" value="THU78540.1"/>
    <property type="molecule type" value="Genomic_DNA"/>
</dbReference>
<feature type="compositionally biased region" description="Polar residues" evidence="1">
    <location>
        <begin position="1"/>
        <end position="10"/>
    </location>
</feature>
<name>A0A4S8KS65_DENBC</name>
<sequence>MVPTLLSNPVTRKEPRRKKRGRWGETVIAGAGGVGSVILVLVLSVRCLNIRQRAPIAVTSDNATNPKIHNDMALNSPKRARKRLATTDGDDPISSFSVGISQIRLVLSLLYNEKITFLRERSRTIKNVDGSILDSNLCCPTANGNIIPIPIFPTPTLIPLLVAPLHIMSPVNNFNEPFLHHRTAILLH</sequence>
<keyword evidence="2" id="KW-0812">Transmembrane</keyword>
<protein>
    <submittedName>
        <fullName evidence="3">Uncharacterized protein</fullName>
    </submittedName>
</protein>
<keyword evidence="2" id="KW-0472">Membrane</keyword>
<dbReference type="AlphaFoldDB" id="A0A4S8KS65"/>
<feature type="transmembrane region" description="Helical" evidence="2">
    <location>
        <begin position="26"/>
        <end position="45"/>
    </location>
</feature>